<gene>
    <name evidence="1" type="ORF">MGAL_10B036863</name>
</gene>
<dbReference type="AlphaFoldDB" id="A0A8B6GVH3"/>
<dbReference type="GO" id="GO:0005615">
    <property type="term" value="C:extracellular space"/>
    <property type="evidence" value="ECO:0007669"/>
    <property type="project" value="TreeGrafter"/>
</dbReference>
<dbReference type="Proteomes" id="UP000596742">
    <property type="component" value="Unassembled WGS sequence"/>
</dbReference>
<dbReference type="PANTHER" id="PTHR24024">
    <property type="entry name" value="PULMONARY SURFACTANT-ASSOCIATED PROTEIN A"/>
    <property type="match status" value="1"/>
</dbReference>
<dbReference type="InterPro" id="IPR051077">
    <property type="entry name" value="Ca-dependent_lectin"/>
</dbReference>
<comment type="caution">
    <text evidence="1">The sequence shown here is derived from an EMBL/GenBank/DDBJ whole genome shotgun (WGS) entry which is preliminary data.</text>
</comment>
<dbReference type="PANTHER" id="PTHR24024:SF18">
    <property type="entry name" value="SHORT-CHAIN COLLAGEN C4-LIKE"/>
    <property type="match status" value="1"/>
</dbReference>
<proteinExistence type="predicted"/>
<evidence type="ECO:0000313" key="2">
    <source>
        <dbReference type="Proteomes" id="UP000596742"/>
    </source>
</evidence>
<keyword evidence="2" id="KW-1185">Reference proteome</keyword>
<sequence length="100" mass="11346">MAESGQHQSYGKAEAYGWSESIENKKVPCSVCYRKHRSVVLMIPGRSTCYKGWTSEYHGYLMSDHVNQSKKDYTCVERNAEPLDYKNGLCFILSGQNVAV</sequence>
<dbReference type="EMBL" id="UYJE01009054">
    <property type="protein sequence ID" value="VDI69593.1"/>
    <property type="molecule type" value="Genomic_DNA"/>
</dbReference>
<organism evidence="1 2">
    <name type="scientific">Mytilus galloprovincialis</name>
    <name type="common">Mediterranean mussel</name>
    <dbReference type="NCBI Taxonomy" id="29158"/>
    <lineage>
        <taxon>Eukaryota</taxon>
        <taxon>Metazoa</taxon>
        <taxon>Spiralia</taxon>
        <taxon>Lophotrochozoa</taxon>
        <taxon>Mollusca</taxon>
        <taxon>Bivalvia</taxon>
        <taxon>Autobranchia</taxon>
        <taxon>Pteriomorphia</taxon>
        <taxon>Mytilida</taxon>
        <taxon>Mytiloidea</taxon>
        <taxon>Mytilidae</taxon>
        <taxon>Mytilinae</taxon>
        <taxon>Mytilus</taxon>
    </lineage>
</organism>
<evidence type="ECO:0000313" key="1">
    <source>
        <dbReference type="EMBL" id="VDI69593.1"/>
    </source>
</evidence>
<protein>
    <submittedName>
        <fullName evidence="1">Uncharacterized protein</fullName>
    </submittedName>
</protein>
<dbReference type="OrthoDB" id="6086925at2759"/>
<reference evidence="1" key="1">
    <citation type="submission" date="2018-11" db="EMBL/GenBank/DDBJ databases">
        <authorList>
            <person name="Alioto T."/>
            <person name="Alioto T."/>
        </authorList>
    </citation>
    <scope>NUCLEOTIDE SEQUENCE</scope>
</reference>
<accession>A0A8B6GVH3</accession>
<name>A0A8B6GVH3_MYTGA</name>